<keyword evidence="2" id="KW-1185">Reference proteome</keyword>
<dbReference type="RefSeq" id="WP_102991192.1">
    <property type="nucleotide sequence ID" value="NZ_FXTU01000009.1"/>
</dbReference>
<evidence type="ECO:0000313" key="1">
    <source>
        <dbReference type="EMBL" id="SMP32836.1"/>
    </source>
</evidence>
<comment type="caution">
    <text evidence="1">The sequence shown here is derived from an EMBL/GenBank/DDBJ whole genome shotgun (WGS) entry which is preliminary data.</text>
</comment>
<dbReference type="EMBL" id="FXTU01000009">
    <property type="protein sequence ID" value="SMP32836.1"/>
    <property type="molecule type" value="Genomic_DNA"/>
</dbReference>
<sequence length="93" mass="10408">MGLFRTGFAFRLVCGKWLKFVVMRLSSIQNKQKNEVFYMYGKNGNVAAVVGFGASGALYMPLQADYTAIKKNQVPANTVLEMSCINGVWQYVQ</sequence>
<organism evidence="1 2">
    <name type="scientific">Laceyella tengchongensis</name>
    <dbReference type="NCBI Taxonomy" id="574699"/>
    <lineage>
        <taxon>Bacteria</taxon>
        <taxon>Bacillati</taxon>
        <taxon>Bacillota</taxon>
        <taxon>Bacilli</taxon>
        <taxon>Bacillales</taxon>
        <taxon>Thermoactinomycetaceae</taxon>
        <taxon>Laceyella</taxon>
    </lineage>
</organism>
<dbReference type="AlphaFoldDB" id="A0AA46AGY0"/>
<evidence type="ECO:0000313" key="2">
    <source>
        <dbReference type="Proteomes" id="UP001157946"/>
    </source>
</evidence>
<name>A0AA46AGY0_9BACL</name>
<accession>A0AA46AGY0</accession>
<protein>
    <submittedName>
        <fullName evidence="1">Uncharacterized protein</fullName>
    </submittedName>
</protein>
<reference evidence="1" key="1">
    <citation type="submission" date="2017-05" db="EMBL/GenBank/DDBJ databases">
        <authorList>
            <person name="Varghese N."/>
            <person name="Submissions S."/>
        </authorList>
    </citation>
    <scope>NUCLEOTIDE SEQUENCE</scope>
    <source>
        <strain evidence="1">DSM 45262</strain>
    </source>
</reference>
<proteinExistence type="predicted"/>
<dbReference type="Proteomes" id="UP001157946">
    <property type="component" value="Unassembled WGS sequence"/>
</dbReference>
<gene>
    <name evidence="1" type="ORF">SAMN06265361_10952</name>
</gene>